<organism evidence="1">
    <name type="scientific">marine sediment metagenome</name>
    <dbReference type="NCBI Taxonomy" id="412755"/>
    <lineage>
        <taxon>unclassified sequences</taxon>
        <taxon>metagenomes</taxon>
        <taxon>ecological metagenomes</taxon>
    </lineage>
</organism>
<dbReference type="AlphaFoldDB" id="A0A0F9PQP6"/>
<sequence length="43" mass="4944">MKITKDKDGKLIIDFDYQVINVEGVKYEILAIRIIVSDKPCFA</sequence>
<proteinExistence type="predicted"/>
<dbReference type="EMBL" id="LAZR01005039">
    <property type="protein sequence ID" value="KKN03381.1"/>
    <property type="molecule type" value="Genomic_DNA"/>
</dbReference>
<evidence type="ECO:0000313" key="1">
    <source>
        <dbReference type="EMBL" id="KKN03381.1"/>
    </source>
</evidence>
<comment type="caution">
    <text evidence="1">The sequence shown here is derived from an EMBL/GenBank/DDBJ whole genome shotgun (WGS) entry which is preliminary data.</text>
</comment>
<name>A0A0F9PQP6_9ZZZZ</name>
<accession>A0A0F9PQP6</accession>
<gene>
    <name evidence="1" type="ORF">LCGC14_1108290</name>
</gene>
<reference evidence="1" key="1">
    <citation type="journal article" date="2015" name="Nature">
        <title>Complex archaea that bridge the gap between prokaryotes and eukaryotes.</title>
        <authorList>
            <person name="Spang A."/>
            <person name="Saw J.H."/>
            <person name="Jorgensen S.L."/>
            <person name="Zaremba-Niedzwiedzka K."/>
            <person name="Martijn J."/>
            <person name="Lind A.E."/>
            <person name="van Eijk R."/>
            <person name="Schleper C."/>
            <person name="Guy L."/>
            <person name="Ettema T.J."/>
        </authorList>
    </citation>
    <scope>NUCLEOTIDE SEQUENCE</scope>
</reference>
<protein>
    <submittedName>
        <fullName evidence="1">Uncharacterized protein</fullName>
    </submittedName>
</protein>